<dbReference type="Pfam" id="PF00361">
    <property type="entry name" value="Proton_antipo_M"/>
    <property type="match status" value="1"/>
</dbReference>
<evidence type="ECO:0000256" key="17">
    <source>
        <dbReference type="RuleBase" id="RU003403"/>
    </source>
</evidence>
<gene>
    <name evidence="19" type="primary">ND2</name>
</gene>
<geneLocation type="mitochondrion" evidence="19"/>
<evidence type="ECO:0000256" key="13">
    <source>
        <dbReference type="ARBA" id="ARBA00023075"/>
    </source>
</evidence>
<keyword evidence="13 17" id="KW-0830">Ubiquinone</keyword>
<evidence type="ECO:0000256" key="12">
    <source>
        <dbReference type="ARBA" id="ARBA00023027"/>
    </source>
</evidence>
<sequence length="326" mass="36072">MWLPTQTLLISTMMLSIMISISSNQWFMMWIGLELNMFAFLPILGKANNKKEISCAPLYLAIQAMSSGLIITSMLLATTSMSLWSDPLFQIAILTKAGGPPAFCWYPNMVLNLSWTNVWILMTLQKINPILILALVTKLNYILLILSASMALIGGMGGMIQNQIRGILAYSSLTHLAWILTLTSLNLMMSLNYLMAYLLIISALLMLLSKSSMKTHTHLANISPQSKTIISLLLLSLAGIPPLLGFLPKLQAINSLIFNSSPMIILILISGSLMNLYFYLNLMLSSSSSYSSLFLLKSPHLMKSTTLFTLALLPLLILIPSTWMTL</sequence>
<comment type="catalytic activity">
    <reaction evidence="16 17">
        <text>a ubiquinone + NADH + 5 H(+)(in) = a ubiquinol + NAD(+) + 4 H(+)(out)</text>
        <dbReference type="Rhea" id="RHEA:29091"/>
        <dbReference type="Rhea" id="RHEA-COMP:9565"/>
        <dbReference type="Rhea" id="RHEA-COMP:9566"/>
        <dbReference type="ChEBI" id="CHEBI:15378"/>
        <dbReference type="ChEBI" id="CHEBI:16389"/>
        <dbReference type="ChEBI" id="CHEBI:17976"/>
        <dbReference type="ChEBI" id="CHEBI:57540"/>
        <dbReference type="ChEBI" id="CHEBI:57945"/>
        <dbReference type="EC" id="7.1.1.2"/>
    </reaction>
</comment>
<keyword evidence="5" id="KW-0813">Transport</keyword>
<name>Q19NV6_9ANNE</name>
<feature type="transmembrane region" description="Helical" evidence="17">
    <location>
        <begin position="56"/>
        <end position="76"/>
    </location>
</feature>
<organism evidence="19">
    <name type="scientific">Scoloplos cf. armiger CB-2006</name>
    <dbReference type="NCBI Taxonomy" id="375448"/>
    <lineage>
        <taxon>Eukaryota</taxon>
        <taxon>Metazoa</taxon>
        <taxon>Spiralia</taxon>
        <taxon>Lophotrochozoa</taxon>
        <taxon>Annelida</taxon>
        <taxon>Polychaeta</taxon>
        <taxon>Sedentaria</taxon>
        <taxon>Scolecida</taxon>
        <taxon>Orbiniidae</taxon>
        <taxon>Scoloplos</taxon>
    </lineage>
</organism>
<comment type="function">
    <text evidence="17">Core subunit of the mitochondrial membrane respiratory chain NADH dehydrogenase (Complex I) which catalyzes electron transfer from NADH through the respiratory chain, using ubiquinone as an electron acceptor. Essential for the catalytic activity and assembly of complex I.</text>
</comment>
<dbReference type="GO" id="GO:0005743">
    <property type="term" value="C:mitochondrial inner membrane"/>
    <property type="evidence" value="ECO:0007669"/>
    <property type="project" value="UniProtKB-SubCell"/>
</dbReference>
<dbReference type="PRINTS" id="PR01436">
    <property type="entry name" value="NADHDHGNASE2"/>
</dbReference>
<dbReference type="InterPro" id="IPR001750">
    <property type="entry name" value="ND/Mrp_TM"/>
</dbReference>
<keyword evidence="15 17" id="KW-0472">Membrane</keyword>
<keyword evidence="10 17" id="KW-0249">Electron transport</keyword>
<dbReference type="GO" id="GO:0008137">
    <property type="term" value="F:NADH dehydrogenase (ubiquinone) activity"/>
    <property type="evidence" value="ECO:0007669"/>
    <property type="project" value="UniProtKB-EC"/>
</dbReference>
<accession>Q19NV6</accession>
<evidence type="ECO:0000256" key="15">
    <source>
        <dbReference type="ARBA" id="ARBA00023136"/>
    </source>
</evidence>
<dbReference type="PANTHER" id="PTHR46552">
    <property type="entry name" value="NADH-UBIQUINONE OXIDOREDUCTASE CHAIN 2"/>
    <property type="match status" value="1"/>
</dbReference>
<dbReference type="PANTHER" id="PTHR46552:SF1">
    <property type="entry name" value="NADH-UBIQUINONE OXIDOREDUCTASE CHAIN 2"/>
    <property type="match status" value="1"/>
</dbReference>
<keyword evidence="6 17" id="KW-0679">Respiratory chain</keyword>
<comment type="subcellular location">
    <subcellularLocation>
        <location evidence="1 17">Mitochondrion inner membrane</location>
        <topology evidence="1 17">Multi-pass membrane protein</topology>
    </subcellularLocation>
</comment>
<dbReference type="InterPro" id="IPR050175">
    <property type="entry name" value="Complex_I_Subunit_2"/>
</dbReference>
<feature type="transmembrane region" description="Helical" evidence="17">
    <location>
        <begin position="229"/>
        <end position="248"/>
    </location>
</feature>
<evidence type="ECO:0000256" key="6">
    <source>
        <dbReference type="ARBA" id="ARBA00022660"/>
    </source>
</evidence>
<evidence type="ECO:0000256" key="11">
    <source>
        <dbReference type="ARBA" id="ARBA00022989"/>
    </source>
</evidence>
<dbReference type="InterPro" id="IPR003917">
    <property type="entry name" value="NADH_UbQ_OxRdtase_chain2"/>
</dbReference>
<feature type="transmembrane region" description="Helical" evidence="17">
    <location>
        <begin position="26"/>
        <end position="44"/>
    </location>
</feature>
<evidence type="ECO:0000256" key="9">
    <source>
        <dbReference type="ARBA" id="ARBA00022967"/>
    </source>
</evidence>
<evidence type="ECO:0000256" key="3">
    <source>
        <dbReference type="ARBA" id="ARBA00012944"/>
    </source>
</evidence>
<evidence type="ECO:0000256" key="1">
    <source>
        <dbReference type="ARBA" id="ARBA00004448"/>
    </source>
</evidence>
<feature type="transmembrane region" description="Helical" evidence="17">
    <location>
        <begin position="191"/>
        <end position="208"/>
    </location>
</feature>
<dbReference type="EC" id="7.1.1.2" evidence="3 17"/>
<feature type="transmembrane region" description="Helical" evidence="17">
    <location>
        <begin position="141"/>
        <end position="160"/>
    </location>
</feature>
<keyword evidence="11 17" id="KW-1133">Transmembrane helix</keyword>
<comment type="similarity">
    <text evidence="2 17">Belongs to the complex I subunit 2 family.</text>
</comment>
<evidence type="ECO:0000256" key="16">
    <source>
        <dbReference type="ARBA" id="ARBA00049551"/>
    </source>
</evidence>
<keyword evidence="8 17" id="KW-0999">Mitochondrion inner membrane</keyword>
<evidence type="ECO:0000256" key="10">
    <source>
        <dbReference type="ARBA" id="ARBA00022982"/>
    </source>
</evidence>
<evidence type="ECO:0000313" key="19">
    <source>
        <dbReference type="EMBL" id="ABF21342.1"/>
    </source>
</evidence>
<evidence type="ECO:0000259" key="18">
    <source>
        <dbReference type="Pfam" id="PF00361"/>
    </source>
</evidence>
<keyword evidence="12 17" id="KW-0520">NAD</keyword>
<keyword evidence="9 17" id="KW-1278">Translocase</keyword>
<evidence type="ECO:0000256" key="5">
    <source>
        <dbReference type="ARBA" id="ARBA00022448"/>
    </source>
</evidence>
<protein>
    <recommendedName>
        <fullName evidence="4 17">NADH-ubiquinone oxidoreductase chain 2</fullName>
        <ecNumber evidence="3 17">7.1.1.2</ecNumber>
    </recommendedName>
</protein>
<evidence type="ECO:0000256" key="2">
    <source>
        <dbReference type="ARBA" id="ARBA00007012"/>
    </source>
</evidence>
<proteinExistence type="inferred from homology"/>
<keyword evidence="14 17" id="KW-0496">Mitochondrion</keyword>
<evidence type="ECO:0000256" key="7">
    <source>
        <dbReference type="ARBA" id="ARBA00022692"/>
    </source>
</evidence>
<dbReference type="AlphaFoldDB" id="Q19NV6"/>
<dbReference type="EMBL" id="DQ517436">
    <property type="protein sequence ID" value="ABF21342.1"/>
    <property type="molecule type" value="Genomic_DNA"/>
</dbReference>
<reference evidence="19" key="1">
    <citation type="journal article" date="2006" name="BMC Evol. Biol.">
        <title>Mitochondrial sequence data expose the putative cosmopolitan polychaete Scoloplos armiger (Annelida, Orbiniidae) as a species complex.</title>
        <authorList>
            <person name="Bleidorn C."/>
            <person name="Kruse I."/>
            <person name="Albrecht S."/>
            <person name="Bartolomaeus T."/>
        </authorList>
    </citation>
    <scope>NUCLEOTIDE SEQUENCE</scope>
</reference>
<evidence type="ECO:0000256" key="8">
    <source>
        <dbReference type="ARBA" id="ARBA00022792"/>
    </source>
</evidence>
<keyword evidence="7 17" id="KW-0812">Transmembrane</keyword>
<feature type="domain" description="NADH:quinone oxidoreductase/Mrp antiporter transmembrane" evidence="18">
    <location>
        <begin position="23"/>
        <end position="272"/>
    </location>
</feature>
<feature type="transmembrane region" description="Helical" evidence="17">
    <location>
        <begin position="260"/>
        <end position="280"/>
    </location>
</feature>
<dbReference type="GO" id="GO:0006120">
    <property type="term" value="P:mitochondrial electron transport, NADH to ubiquinone"/>
    <property type="evidence" value="ECO:0007669"/>
    <property type="project" value="InterPro"/>
</dbReference>
<evidence type="ECO:0000256" key="14">
    <source>
        <dbReference type="ARBA" id="ARBA00023128"/>
    </source>
</evidence>
<feature type="transmembrane region" description="Helical" evidence="17">
    <location>
        <begin position="301"/>
        <end position="323"/>
    </location>
</feature>
<feature type="transmembrane region" description="Helical" evidence="17">
    <location>
        <begin position="118"/>
        <end position="135"/>
    </location>
</feature>
<evidence type="ECO:0000256" key="4">
    <source>
        <dbReference type="ARBA" id="ARBA00021008"/>
    </source>
</evidence>